<dbReference type="EMBL" id="KL198094">
    <property type="protein sequence ID" value="KDQ08192.1"/>
    <property type="molecule type" value="Genomic_DNA"/>
</dbReference>
<keyword evidence="3" id="KW-1185">Reference proteome</keyword>
<keyword evidence="1" id="KW-0812">Transmembrane</keyword>
<keyword evidence="1" id="KW-1133">Transmembrane helix</keyword>
<organism evidence="2 3">
    <name type="scientific">Botryobasidium botryosum (strain FD-172 SS1)</name>
    <dbReference type="NCBI Taxonomy" id="930990"/>
    <lineage>
        <taxon>Eukaryota</taxon>
        <taxon>Fungi</taxon>
        <taxon>Dikarya</taxon>
        <taxon>Basidiomycota</taxon>
        <taxon>Agaricomycotina</taxon>
        <taxon>Agaricomycetes</taxon>
        <taxon>Cantharellales</taxon>
        <taxon>Botryobasidiaceae</taxon>
        <taxon>Botryobasidium</taxon>
    </lineage>
</organism>
<reference evidence="3" key="1">
    <citation type="journal article" date="2014" name="Proc. Natl. Acad. Sci. U.S.A.">
        <title>Extensive sampling of basidiomycete genomes demonstrates inadequacy of the white-rot/brown-rot paradigm for wood decay fungi.</title>
        <authorList>
            <person name="Riley R."/>
            <person name="Salamov A.A."/>
            <person name="Brown D.W."/>
            <person name="Nagy L.G."/>
            <person name="Floudas D."/>
            <person name="Held B.W."/>
            <person name="Levasseur A."/>
            <person name="Lombard V."/>
            <person name="Morin E."/>
            <person name="Otillar R."/>
            <person name="Lindquist E.A."/>
            <person name="Sun H."/>
            <person name="LaButti K.M."/>
            <person name="Schmutz J."/>
            <person name="Jabbour D."/>
            <person name="Luo H."/>
            <person name="Baker S.E."/>
            <person name="Pisabarro A.G."/>
            <person name="Walton J.D."/>
            <person name="Blanchette R.A."/>
            <person name="Henrissat B."/>
            <person name="Martin F."/>
            <person name="Cullen D."/>
            <person name="Hibbett D.S."/>
            <person name="Grigoriev I.V."/>
        </authorList>
    </citation>
    <scope>NUCLEOTIDE SEQUENCE [LARGE SCALE GENOMIC DNA]</scope>
    <source>
        <strain evidence="3">FD-172 SS1</strain>
    </source>
</reference>
<dbReference type="InParanoid" id="A0A067M8J7"/>
<dbReference type="HOGENOM" id="CLU_1749345_0_0_1"/>
<evidence type="ECO:0000256" key="1">
    <source>
        <dbReference type="SAM" id="Phobius"/>
    </source>
</evidence>
<protein>
    <submittedName>
        <fullName evidence="2">Uncharacterized protein</fullName>
    </submittedName>
</protein>
<name>A0A067M8J7_BOTB1</name>
<feature type="transmembrane region" description="Helical" evidence="1">
    <location>
        <begin position="58"/>
        <end position="76"/>
    </location>
</feature>
<accession>A0A067M8J7</accession>
<dbReference type="Proteomes" id="UP000027195">
    <property type="component" value="Unassembled WGS sequence"/>
</dbReference>
<dbReference type="AlphaFoldDB" id="A0A067M8J7"/>
<feature type="transmembrane region" description="Helical" evidence="1">
    <location>
        <begin position="12"/>
        <end position="30"/>
    </location>
</feature>
<gene>
    <name evidence="2" type="ORF">BOTBODRAFT_573204</name>
</gene>
<evidence type="ECO:0000313" key="3">
    <source>
        <dbReference type="Proteomes" id="UP000027195"/>
    </source>
</evidence>
<sequence>MNRIQLRAIGSAISRIIQLLLIGLFAFYIIQRIPSPVALMHATLFAILDSIHHITTEFYITFRNVLICFVTIYLSTRVDEPMPVRPGAKRRQWMPVTTPAIVPTAGVSSDSSSDQSVSLPALMSRLAMPELASFPARVTRLQVSSQSPP</sequence>
<keyword evidence="1" id="KW-0472">Membrane</keyword>
<proteinExistence type="predicted"/>
<evidence type="ECO:0000313" key="2">
    <source>
        <dbReference type="EMBL" id="KDQ08192.1"/>
    </source>
</evidence>